<keyword evidence="10" id="KW-0378">Hydrolase</keyword>
<dbReference type="AlphaFoldDB" id="A0AAD2HHM6"/>
<evidence type="ECO:0000256" key="17">
    <source>
        <dbReference type="ARBA" id="ARBA00023172"/>
    </source>
</evidence>
<dbReference type="InterPro" id="IPR021109">
    <property type="entry name" value="Peptidase_aspartic_dom_sf"/>
</dbReference>
<feature type="domain" description="Chromo" evidence="20">
    <location>
        <begin position="1095"/>
        <end position="1154"/>
    </location>
</feature>
<feature type="domain" description="Reverse transcriptase" evidence="21">
    <location>
        <begin position="254"/>
        <end position="434"/>
    </location>
</feature>
<dbReference type="SUPFAM" id="SSF54160">
    <property type="entry name" value="Chromo domain-like"/>
    <property type="match status" value="1"/>
</dbReference>
<keyword evidence="18" id="KW-0539">Nucleus</keyword>
<dbReference type="Pfam" id="PF17921">
    <property type="entry name" value="Integrase_H2C2"/>
    <property type="match status" value="1"/>
</dbReference>
<dbReference type="FunFam" id="3.10.20.370:FF:000001">
    <property type="entry name" value="Retrovirus-related Pol polyprotein from transposon 17.6-like protein"/>
    <property type="match status" value="1"/>
</dbReference>
<comment type="subcellular location">
    <subcellularLocation>
        <location evidence="1">Nucleus</location>
    </subcellularLocation>
</comment>
<keyword evidence="24" id="KW-1185">Reference proteome</keyword>
<dbReference type="InterPro" id="IPR056924">
    <property type="entry name" value="SH3_Tf2-1"/>
</dbReference>
<dbReference type="Gene3D" id="3.30.420.10">
    <property type="entry name" value="Ribonuclease H-like superfamily/Ribonuclease H"/>
    <property type="match status" value="1"/>
</dbReference>
<dbReference type="CDD" id="cd00024">
    <property type="entry name" value="CD_CSD"/>
    <property type="match status" value="1"/>
</dbReference>
<organism evidence="23 24">
    <name type="scientific">Mycena citricolor</name>
    <dbReference type="NCBI Taxonomy" id="2018698"/>
    <lineage>
        <taxon>Eukaryota</taxon>
        <taxon>Fungi</taxon>
        <taxon>Dikarya</taxon>
        <taxon>Basidiomycota</taxon>
        <taxon>Agaricomycotina</taxon>
        <taxon>Agaricomycetes</taxon>
        <taxon>Agaricomycetidae</taxon>
        <taxon>Agaricales</taxon>
        <taxon>Marasmiineae</taxon>
        <taxon>Mycenaceae</taxon>
        <taxon>Mycena</taxon>
    </lineage>
</organism>
<proteinExistence type="predicted"/>
<evidence type="ECO:0000256" key="14">
    <source>
        <dbReference type="ARBA" id="ARBA00022918"/>
    </source>
</evidence>
<dbReference type="GO" id="GO:0004519">
    <property type="term" value="F:endonuclease activity"/>
    <property type="evidence" value="ECO:0007669"/>
    <property type="project" value="UniProtKB-KW"/>
</dbReference>
<evidence type="ECO:0000256" key="15">
    <source>
        <dbReference type="ARBA" id="ARBA00022932"/>
    </source>
</evidence>
<keyword evidence="3" id="KW-0645">Protease</keyword>
<dbReference type="GO" id="GO:0003964">
    <property type="term" value="F:RNA-directed DNA polymerase activity"/>
    <property type="evidence" value="ECO:0007669"/>
    <property type="project" value="UniProtKB-KW"/>
</dbReference>
<evidence type="ECO:0000256" key="6">
    <source>
        <dbReference type="ARBA" id="ARBA00022722"/>
    </source>
</evidence>
<evidence type="ECO:0000256" key="9">
    <source>
        <dbReference type="ARBA" id="ARBA00022759"/>
    </source>
</evidence>
<dbReference type="InterPro" id="IPR043128">
    <property type="entry name" value="Rev_trsase/Diguanyl_cyclase"/>
</dbReference>
<evidence type="ECO:0000256" key="13">
    <source>
        <dbReference type="ARBA" id="ARBA00022908"/>
    </source>
</evidence>
<dbReference type="FunFam" id="1.10.340.70:FF:000001">
    <property type="entry name" value="Retrovirus-related Pol polyprotein from transposon gypsy-like Protein"/>
    <property type="match status" value="1"/>
</dbReference>
<dbReference type="CDD" id="cd01647">
    <property type="entry name" value="RT_LTR"/>
    <property type="match status" value="1"/>
</dbReference>
<gene>
    <name evidence="23" type="ORF">MYCIT1_LOCUS22459</name>
</gene>
<name>A0AAD2HHM6_9AGAR</name>
<dbReference type="Gene3D" id="2.40.50.40">
    <property type="match status" value="1"/>
</dbReference>
<evidence type="ECO:0000259" key="20">
    <source>
        <dbReference type="PROSITE" id="PS50013"/>
    </source>
</evidence>
<dbReference type="InterPro" id="IPR036397">
    <property type="entry name" value="RNaseH_sf"/>
</dbReference>
<dbReference type="Proteomes" id="UP001295794">
    <property type="component" value="Unassembled WGS sequence"/>
</dbReference>
<keyword evidence="16" id="KW-0238">DNA-binding</keyword>
<dbReference type="InterPro" id="IPR012337">
    <property type="entry name" value="RNaseH-like_sf"/>
</dbReference>
<sequence>MDVYVQITGLDSGKTRGVKALLDSGCSTCCIDTDYARAEKLDIQELPQPIVARNADNTENISGRITHYVDLRMRIGPHVETRTFLLTCLGKARIFIGLDWLTEHNPEVDWQEQTMRFSRCPEQCQMRGHEEHQAMIDMDAIDLDAGAPDLEEGESILLIDFGKEVDLRLKETPAQKFAEEAEKEKERMTEGKIPDQYREFVKVFAKESFDSLPDRRAWDHAIELKPGSKAVDCKVYPLSRNEQVKLDEFLQENLASGRIRPSKSPMASAFFFVKKKDGSLRPVQDYRKLNEMTIRNRYPLPLISELVHNLCGAKFFTKLDIRWGYNNVRIKEGDEWKAAFRTNRGLYEPLVMFFGLTNSPATFQNMMNDILRELINEGHVVVYLDDILIFTENLDEHRRMTKRVLELLQKHKLYLKPEKCEFERTEIEYLGVIIGHNSMRMDPVKIKGVMEWPEPKSVKQVQAFLGFTNFYRRFVRGYAEVAKPLTRLTGKAGWSWGPDEHAAFDGLKKRIAEDAVLALPNDTGQYRLEADASEGATGAVLSQNQDGIWRPIAFISHALTETERNYEIYDKEMLAIMLSLDEWRQLLLGATETFEIFTDHQNLEYFRKPQKLNRRQARWITELAEFDFTLRHRPGALNRKADLLSRRADHDQGKNDNKDVTLLKPEFFRSQEVTFEGQDQQLIDEIKAIRSIDGSVKAALEKSLAGWKKEEGLITYHGKLYVPRDEELRDKIIGLHHDTPLVGHAGINRTQEMVERNYWWPRMGNQIRKYIQTCEACQRTKTRRARTGSLHPHAVPNAPWEIISMDQIGPLPVSNGYDAIHVWCDTFTKMIHVEPISTDISSEGVARLTRDRIFRYHGVPRKIITDRDSRYIKGFMKETNRMLGVEMNPGTAYHPITDGQTERMNQEIEHYLRIYVNYHQTDWSEWLGMAEFAYNDKMNTSTKMSPFYANHGYHPWKGVEQRMESRNESAEEFVKRIKEIQDEAKAALEKAKEKMKKYYDKQRKEVPELKVGMKVYIEGENIETDRPSKKMSDKRLGPYEILEKVGAAAWKLDLPDTDRRHPVFNESLLTPYHEPPPHRREKRPVAKMIGGAEEWEVEEIVKGRKVGRGKQYLVKWKGWPHSENTWEPSRHLTHAKDVLRDWQRKQSNPDTRIRLLPTLEAGHWDYLIHRYQPRDERLPYPQRRLFDPYENVFLPIGLVDEDIDPREGVMS</sequence>
<dbReference type="SUPFAM" id="SSF53098">
    <property type="entry name" value="Ribonuclease H-like"/>
    <property type="match status" value="1"/>
</dbReference>
<dbReference type="InterPro" id="IPR016197">
    <property type="entry name" value="Chromo-like_dom_sf"/>
</dbReference>
<dbReference type="GO" id="GO:0003887">
    <property type="term" value="F:DNA-directed DNA polymerase activity"/>
    <property type="evidence" value="ECO:0007669"/>
    <property type="project" value="UniProtKB-KW"/>
</dbReference>
<dbReference type="CDD" id="cd09274">
    <property type="entry name" value="RNase_HI_RT_Ty3"/>
    <property type="match status" value="1"/>
</dbReference>
<dbReference type="CDD" id="cd00303">
    <property type="entry name" value="retropepsin_like"/>
    <property type="match status" value="1"/>
</dbReference>
<evidence type="ECO:0000256" key="18">
    <source>
        <dbReference type="ARBA" id="ARBA00023242"/>
    </source>
</evidence>
<dbReference type="Gene3D" id="3.10.20.370">
    <property type="match status" value="1"/>
</dbReference>
<keyword evidence="11" id="KW-0460">Magnesium</keyword>
<dbReference type="InterPro" id="IPR000953">
    <property type="entry name" value="Chromo/chromo_shadow_dom"/>
</dbReference>
<evidence type="ECO:0000256" key="16">
    <source>
        <dbReference type="ARBA" id="ARBA00023125"/>
    </source>
</evidence>
<dbReference type="PROSITE" id="PS50013">
    <property type="entry name" value="CHROMO_2"/>
    <property type="match status" value="1"/>
</dbReference>
<dbReference type="InterPro" id="IPR001584">
    <property type="entry name" value="Integrase_cat-core"/>
</dbReference>
<keyword evidence="14" id="KW-0695">RNA-directed DNA polymerase</keyword>
<dbReference type="Pfam" id="PF00385">
    <property type="entry name" value="Chromo"/>
    <property type="match status" value="1"/>
</dbReference>
<dbReference type="InterPro" id="IPR041588">
    <property type="entry name" value="Integrase_H2C2"/>
</dbReference>
<keyword evidence="15" id="KW-0239">DNA-directed DNA polymerase</keyword>
<dbReference type="PANTHER" id="PTHR37984">
    <property type="entry name" value="PROTEIN CBG26694"/>
    <property type="match status" value="1"/>
</dbReference>
<dbReference type="Gene3D" id="1.10.340.70">
    <property type="match status" value="1"/>
</dbReference>
<evidence type="ECO:0000313" key="23">
    <source>
        <dbReference type="EMBL" id="CAK5274985.1"/>
    </source>
</evidence>
<evidence type="ECO:0000256" key="3">
    <source>
        <dbReference type="ARBA" id="ARBA00022670"/>
    </source>
</evidence>
<evidence type="ECO:0000256" key="8">
    <source>
        <dbReference type="ARBA" id="ARBA00022750"/>
    </source>
</evidence>
<dbReference type="FunFam" id="3.30.70.270:FF:000020">
    <property type="entry name" value="Transposon Tf2-6 polyprotein-like Protein"/>
    <property type="match status" value="1"/>
</dbReference>
<dbReference type="GO" id="GO:0005634">
    <property type="term" value="C:nucleus"/>
    <property type="evidence" value="ECO:0007669"/>
    <property type="project" value="UniProtKB-SubCell"/>
</dbReference>
<evidence type="ECO:0000256" key="19">
    <source>
        <dbReference type="SAM" id="Coils"/>
    </source>
</evidence>
<dbReference type="InterPro" id="IPR043502">
    <property type="entry name" value="DNA/RNA_pol_sf"/>
</dbReference>
<evidence type="ECO:0000256" key="12">
    <source>
        <dbReference type="ARBA" id="ARBA00022884"/>
    </source>
</evidence>
<dbReference type="GO" id="GO:0006508">
    <property type="term" value="P:proteolysis"/>
    <property type="evidence" value="ECO:0007669"/>
    <property type="project" value="UniProtKB-KW"/>
</dbReference>
<dbReference type="InterPro" id="IPR041373">
    <property type="entry name" value="RT_RNaseH"/>
</dbReference>
<keyword evidence="4" id="KW-0808">Transferase</keyword>
<keyword evidence="12" id="KW-0694">RNA-binding</keyword>
<keyword evidence="17" id="KW-0233">DNA recombination</keyword>
<dbReference type="GO" id="GO:0046872">
    <property type="term" value="F:metal ion binding"/>
    <property type="evidence" value="ECO:0007669"/>
    <property type="project" value="UniProtKB-KW"/>
</dbReference>
<keyword evidence="8" id="KW-0064">Aspartyl protease</keyword>
<keyword evidence="6" id="KW-0540">Nuclease</keyword>
<dbReference type="GO" id="GO:0004190">
    <property type="term" value="F:aspartic-type endopeptidase activity"/>
    <property type="evidence" value="ECO:0007669"/>
    <property type="project" value="UniProtKB-KW"/>
</dbReference>
<dbReference type="PROSITE" id="PS50878">
    <property type="entry name" value="RT_POL"/>
    <property type="match status" value="1"/>
</dbReference>
<dbReference type="GO" id="GO:0015074">
    <property type="term" value="P:DNA integration"/>
    <property type="evidence" value="ECO:0007669"/>
    <property type="project" value="UniProtKB-KW"/>
</dbReference>
<dbReference type="Pfam" id="PF24626">
    <property type="entry name" value="SH3_Tf2-1"/>
    <property type="match status" value="1"/>
</dbReference>
<evidence type="ECO:0000256" key="11">
    <source>
        <dbReference type="ARBA" id="ARBA00022842"/>
    </source>
</evidence>
<dbReference type="SMART" id="SM00298">
    <property type="entry name" value="CHROMO"/>
    <property type="match status" value="1"/>
</dbReference>
<dbReference type="EC" id="2.7.7.49" evidence="2"/>
<accession>A0AAD2HHM6</accession>
<dbReference type="InterPro" id="IPR023779">
    <property type="entry name" value="Chromodomain_CS"/>
</dbReference>
<evidence type="ECO:0000256" key="1">
    <source>
        <dbReference type="ARBA" id="ARBA00004123"/>
    </source>
</evidence>
<evidence type="ECO:0000256" key="7">
    <source>
        <dbReference type="ARBA" id="ARBA00022723"/>
    </source>
</evidence>
<dbReference type="GO" id="GO:0003723">
    <property type="term" value="F:RNA binding"/>
    <property type="evidence" value="ECO:0007669"/>
    <property type="project" value="UniProtKB-KW"/>
</dbReference>
<dbReference type="InterPro" id="IPR000477">
    <property type="entry name" value="RT_dom"/>
</dbReference>
<dbReference type="PROSITE" id="PS00598">
    <property type="entry name" value="CHROMO_1"/>
    <property type="match status" value="1"/>
</dbReference>
<dbReference type="GO" id="GO:0003677">
    <property type="term" value="F:DNA binding"/>
    <property type="evidence" value="ECO:0007669"/>
    <property type="project" value="UniProtKB-KW"/>
</dbReference>
<dbReference type="SUPFAM" id="SSF56672">
    <property type="entry name" value="DNA/RNA polymerases"/>
    <property type="match status" value="1"/>
</dbReference>
<comment type="caution">
    <text evidence="23">The sequence shown here is derived from an EMBL/GenBank/DDBJ whole genome shotgun (WGS) entry which is preliminary data.</text>
</comment>
<keyword evidence="7" id="KW-0479">Metal-binding</keyword>
<dbReference type="InterPro" id="IPR050951">
    <property type="entry name" value="Retrovirus_Pol_polyprotein"/>
</dbReference>
<keyword evidence="19" id="KW-0175">Coiled coil</keyword>
<evidence type="ECO:0000256" key="2">
    <source>
        <dbReference type="ARBA" id="ARBA00012493"/>
    </source>
</evidence>
<protein>
    <recommendedName>
        <fullName evidence="2">RNA-directed DNA polymerase</fullName>
        <ecNumber evidence="2">2.7.7.49</ecNumber>
    </recommendedName>
</protein>
<dbReference type="Pfam" id="PF00078">
    <property type="entry name" value="RVT_1"/>
    <property type="match status" value="1"/>
</dbReference>
<feature type="coiled-coil region" evidence="19">
    <location>
        <begin position="963"/>
        <end position="1005"/>
    </location>
</feature>
<reference evidence="23" key="1">
    <citation type="submission" date="2023-11" db="EMBL/GenBank/DDBJ databases">
        <authorList>
            <person name="De Vega J J."/>
            <person name="De Vega J J."/>
        </authorList>
    </citation>
    <scope>NUCLEOTIDE SEQUENCE</scope>
</reference>
<dbReference type="Gene3D" id="2.40.70.10">
    <property type="entry name" value="Acid Proteases"/>
    <property type="match status" value="1"/>
</dbReference>
<evidence type="ECO:0000313" key="24">
    <source>
        <dbReference type="Proteomes" id="UP001295794"/>
    </source>
</evidence>
<evidence type="ECO:0000256" key="4">
    <source>
        <dbReference type="ARBA" id="ARBA00022679"/>
    </source>
</evidence>
<dbReference type="Gene3D" id="3.30.70.270">
    <property type="match status" value="2"/>
</dbReference>
<feature type="domain" description="Integrase catalytic" evidence="22">
    <location>
        <begin position="795"/>
        <end position="963"/>
    </location>
</feature>
<evidence type="ECO:0000259" key="21">
    <source>
        <dbReference type="PROSITE" id="PS50878"/>
    </source>
</evidence>
<evidence type="ECO:0000256" key="5">
    <source>
        <dbReference type="ARBA" id="ARBA00022695"/>
    </source>
</evidence>
<dbReference type="InterPro" id="IPR023780">
    <property type="entry name" value="Chromo_domain"/>
</dbReference>
<dbReference type="PANTHER" id="PTHR37984:SF5">
    <property type="entry name" value="PROTEIN NYNRIN-LIKE"/>
    <property type="match status" value="1"/>
</dbReference>
<keyword evidence="13" id="KW-0229">DNA integration</keyword>
<dbReference type="Gene3D" id="3.10.10.10">
    <property type="entry name" value="HIV Type 1 Reverse Transcriptase, subunit A, domain 1"/>
    <property type="match status" value="1"/>
</dbReference>
<dbReference type="GO" id="GO:0006310">
    <property type="term" value="P:DNA recombination"/>
    <property type="evidence" value="ECO:0007669"/>
    <property type="project" value="UniProtKB-KW"/>
</dbReference>
<keyword evidence="9" id="KW-0255">Endonuclease</keyword>
<keyword evidence="5" id="KW-0548">Nucleotidyltransferase</keyword>
<evidence type="ECO:0000256" key="10">
    <source>
        <dbReference type="ARBA" id="ARBA00022801"/>
    </source>
</evidence>
<dbReference type="GO" id="GO:0006338">
    <property type="term" value="P:chromatin remodeling"/>
    <property type="evidence" value="ECO:0007669"/>
    <property type="project" value="UniProtKB-ARBA"/>
</dbReference>
<dbReference type="EMBL" id="CAVNYO010000403">
    <property type="protein sequence ID" value="CAK5274985.1"/>
    <property type="molecule type" value="Genomic_DNA"/>
</dbReference>
<dbReference type="Pfam" id="PF17917">
    <property type="entry name" value="RT_RNaseH"/>
    <property type="match status" value="1"/>
</dbReference>
<dbReference type="PROSITE" id="PS50994">
    <property type="entry name" value="INTEGRASE"/>
    <property type="match status" value="1"/>
</dbReference>
<evidence type="ECO:0000259" key="22">
    <source>
        <dbReference type="PROSITE" id="PS50994"/>
    </source>
</evidence>